<dbReference type="AlphaFoldDB" id="A0AAW1T8Z1"/>
<proteinExistence type="predicted"/>
<evidence type="ECO:0000313" key="1">
    <source>
        <dbReference type="EMBL" id="KAK9866035.1"/>
    </source>
</evidence>
<sequence length="99" mass="10612">MLVTEPGVIVSQAVVLGNEFLVLIEELRMAGRVVLQPGSQVGDLTRLLSQLLQMAALGAPASSYDRKQLFDLKPVLVTVFGVVILTGRETAESYGVTLI</sequence>
<protein>
    <submittedName>
        <fullName evidence="1">Uncharacterized protein</fullName>
    </submittedName>
</protein>
<reference evidence="1 2" key="1">
    <citation type="journal article" date="2024" name="Nat. Commun.">
        <title>Phylogenomics reveals the evolutionary origins of lichenization in chlorophyte algae.</title>
        <authorList>
            <person name="Puginier C."/>
            <person name="Libourel C."/>
            <person name="Otte J."/>
            <person name="Skaloud P."/>
            <person name="Haon M."/>
            <person name="Grisel S."/>
            <person name="Petersen M."/>
            <person name="Berrin J.G."/>
            <person name="Delaux P.M."/>
            <person name="Dal Grande F."/>
            <person name="Keller J."/>
        </authorList>
    </citation>
    <scope>NUCLEOTIDE SEQUENCE [LARGE SCALE GENOMIC DNA]</scope>
    <source>
        <strain evidence="1 2">SAG 2523</strain>
    </source>
</reference>
<dbReference type="Proteomes" id="UP001485043">
    <property type="component" value="Unassembled WGS sequence"/>
</dbReference>
<comment type="caution">
    <text evidence="1">The sequence shown here is derived from an EMBL/GenBank/DDBJ whole genome shotgun (WGS) entry which is preliminary data.</text>
</comment>
<evidence type="ECO:0000313" key="2">
    <source>
        <dbReference type="Proteomes" id="UP001485043"/>
    </source>
</evidence>
<name>A0AAW1T8Z1_9CHLO</name>
<keyword evidence="2" id="KW-1185">Reference proteome</keyword>
<organism evidence="1 2">
    <name type="scientific">Apatococcus fuscideae</name>
    <dbReference type="NCBI Taxonomy" id="2026836"/>
    <lineage>
        <taxon>Eukaryota</taxon>
        <taxon>Viridiplantae</taxon>
        <taxon>Chlorophyta</taxon>
        <taxon>core chlorophytes</taxon>
        <taxon>Trebouxiophyceae</taxon>
        <taxon>Chlorellales</taxon>
        <taxon>Chlorellaceae</taxon>
        <taxon>Apatococcus</taxon>
    </lineage>
</organism>
<accession>A0AAW1T8Z1</accession>
<dbReference type="EMBL" id="JALJOV010000196">
    <property type="protein sequence ID" value="KAK9866035.1"/>
    <property type="molecule type" value="Genomic_DNA"/>
</dbReference>
<gene>
    <name evidence="1" type="ORF">WJX84_008289</name>
</gene>